<evidence type="ECO:0000313" key="2">
    <source>
        <dbReference type="Proteomes" id="UP001152562"/>
    </source>
</evidence>
<accession>A0A9P0XG12</accession>
<evidence type="ECO:0000313" key="1">
    <source>
        <dbReference type="EMBL" id="CAH4033585.1"/>
    </source>
</evidence>
<dbReference type="PANTHER" id="PTHR38681:SF1">
    <property type="entry name" value="RETROVIRUS-RELATED POL POLYPROTEIN FROM TRANSPOSON 412-LIKE PROTEIN"/>
    <property type="match status" value="1"/>
</dbReference>
<name>A0A9P0XG12_PIEBR</name>
<comment type="caution">
    <text evidence="1">The sequence shown here is derived from an EMBL/GenBank/DDBJ whole genome shotgun (WGS) entry which is preliminary data.</text>
</comment>
<protein>
    <submittedName>
        <fullName evidence="1">Uncharacterized protein</fullName>
    </submittedName>
</protein>
<dbReference type="AlphaFoldDB" id="A0A9P0XG12"/>
<proteinExistence type="predicted"/>
<dbReference type="EMBL" id="CALOZG010000032">
    <property type="protein sequence ID" value="CAH4033585.1"/>
    <property type="molecule type" value="Genomic_DNA"/>
</dbReference>
<dbReference type="PANTHER" id="PTHR38681">
    <property type="entry name" value="RETROVIRUS-RELATED POL POLYPROTEIN FROM TRANSPOSON 412-LIKE PROTEIN-RELATED"/>
    <property type="match status" value="1"/>
</dbReference>
<reference evidence="1" key="1">
    <citation type="submission" date="2022-05" db="EMBL/GenBank/DDBJ databases">
        <authorList>
            <person name="Okamura Y."/>
        </authorList>
    </citation>
    <scope>NUCLEOTIDE SEQUENCE</scope>
</reference>
<gene>
    <name evidence="1" type="ORF">PIBRA_LOCUS9858</name>
</gene>
<keyword evidence="2" id="KW-1185">Reference proteome</keyword>
<dbReference type="Proteomes" id="UP001152562">
    <property type="component" value="Unassembled WGS sequence"/>
</dbReference>
<sequence length="197" mass="22229">MARLSNKSWVEELPTVLLGLRAAQRTDSGVSAAELTFGRTLRLPGDFYDSSTQVGSAEPQRLVEGIRKHIKSLKSVPKSHSNCRPYFVHPDLKDAEFVFIRDDSVRKPLKPPYDGPYRVIKRGPKVFVIQFPNRTASISIDRLKPAYVLPELECQKNIEPAPLVQMPDVEPSIEVEPKPVKKTRSGRVIKKPVRFSN</sequence>
<organism evidence="1 2">
    <name type="scientific">Pieris brassicae</name>
    <name type="common">White butterfly</name>
    <name type="synonym">Large white butterfly</name>
    <dbReference type="NCBI Taxonomy" id="7116"/>
    <lineage>
        <taxon>Eukaryota</taxon>
        <taxon>Metazoa</taxon>
        <taxon>Ecdysozoa</taxon>
        <taxon>Arthropoda</taxon>
        <taxon>Hexapoda</taxon>
        <taxon>Insecta</taxon>
        <taxon>Pterygota</taxon>
        <taxon>Neoptera</taxon>
        <taxon>Endopterygota</taxon>
        <taxon>Lepidoptera</taxon>
        <taxon>Glossata</taxon>
        <taxon>Ditrysia</taxon>
        <taxon>Papilionoidea</taxon>
        <taxon>Pieridae</taxon>
        <taxon>Pierinae</taxon>
        <taxon>Pieris</taxon>
    </lineage>
</organism>